<reference evidence="14 15" key="1">
    <citation type="journal article" date="2016" name="Proc. Natl. Acad. Sci. U.S.A.">
        <title>Comparative genomics of biotechnologically important yeasts.</title>
        <authorList>
            <person name="Riley R."/>
            <person name="Haridas S."/>
            <person name="Wolfe K.H."/>
            <person name="Lopes M.R."/>
            <person name="Hittinger C.T."/>
            <person name="Goeker M."/>
            <person name="Salamov A.A."/>
            <person name="Wisecaver J.H."/>
            <person name="Long T.M."/>
            <person name="Calvey C.H."/>
            <person name="Aerts A.L."/>
            <person name="Barry K.W."/>
            <person name="Choi C."/>
            <person name="Clum A."/>
            <person name="Coughlan A.Y."/>
            <person name="Deshpande S."/>
            <person name="Douglass A.P."/>
            <person name="Hanson S.J."/>
            <person name="Klenk H.-P."/>
            <person name="LaButti K.M."/>
            <person name="Lapidus A."/>
            <person name="Lindquist E.A."/>
            <person name="Lipzen A.M."/>
            <person name="Meier-Kolthoff J.P."/>
            <person name="Ohm R.A."/>
            <person name="Otillar R.P."/>
            <person name="Pangilinan J.L."/>
            <person name="Peng Y."/>
            <person name="Rokas A."/>
            <person name="Rosa C.A."/>
            <person name="Scheuner C."/>
            <person name="Sibirny A.A."/>
            <person name="Slot J.C."/>
            <person name="Stielow J.B."/>
            <person name="Sun H."/>
            <person name="Kurtzman C.P."/>
            <person name="Blackwell M."/>
            <person name="Grigoriev I.V."/>
            <person name="Jeffries T.W."/>
        </authorList>
    </citation>
    <scope>NUCLEOTIDE SEQUENCE [LARGE SCALE GENOMIC DNA]</scope>
    <source>
        <strain evidence="15">ATCC 58044 / CBS 1984 / NCYC 433 / NRRL Y-366-8</strain>
    </source>
</reference>
<keyword evidence="8" id="KW-0274">FAD</keyword>
<name>A0A1E3NY26_WICAA</name>
<dbReference type="SUPFAM" id="SSF52402">
    <property type="entry name" value="Adenine nucleotide alpha hydrolases-like"/>
    <property type="match status" value="1"/>
</dbReference>
<protein>
    <recommendedName>
        <fullName evidence="2">FAD synthase</fullName>
        <ecNumber evidence="2">2.7.7.2</ecNumber>
    </recommendedName>
    <alternativeName>
        <fullName evidence="10">FAD pyrophosphorylase</fullName>
    </alternativeName>
    <alternativeName>
        <fullName evidence="11">FMN adenylyltransferase</fullName>
    </alternativeName>
</protein>
<evidence type="ECO:0000256" key="7">
    <source>
        <dbReference type="ARBA" id="ARBA00022741"/>
    </source>
</evidence>
<evidence type="ECO:0000256" key="11">
    <source>
        <dbReference type="ARBA" id="ARBA00031871"/>
    </source>
</evidence>
<dbReference type="PANTHER" id="PTHR23293">
    <property type="entry name" value="FAD SYNTHETASE-RELATED FMN ADENYLYLTRANSFERASE"/>
    <property type="match status" value="1"/>
</dbReference>
<feature type="domain" description="Phosphoadenosine phosphosulphate reductase" evidence="13">
    <location>
        <begin position="57"/>
        <end position="215"/>
    </location>
</feature>
<dbReference type="GO" id="GO:0006747">
    <property type="term" value="P:FAD biosynthetic process"/>
    <property type="evidence" value="ECO:0007669"/>
    <property type="project" value="EnsemblFungi"/>
</dbReference>
<sequence>MKFSEVCHESNLIVSRFLQINNDENDDGQLLIETQAKVQASLEVLDEALDKFNFEQLSISYNGGKDCLVMLILYLSSLSTKYSPDQLDSFNSLKSVYINYEQQFPELIKFINYSKSKYKLDLVSINMKLKQGFTQYLQYHPEIKAIIVGTRRSDPFASDLKHFQKTDHGWPEFIRIHPVINWHYDEIWCFIQKTQIEYCELYDKGFTSLGGIDSTIRNPSLKLQNGDYLPAYELKGDERERDGRNVK</sequence>
<keyword evidence="3" id="KW-0285">Flavoprotein</keyword>
<evidence type="ECO:0000256" key="12">
    <source>
        <dbReference type="ARBA" id="ARBA00049494"/>
    </source>
</evidence>
<dbReference type="Proteomes" id="UP000094112">
    <property type="component" value="Unassembled WGS sequence"/>
</dbReference>
<dbReference type="EC" id="2.7.7.2" evidence="2"/>
<keyword evidence="6" id="KW-0548">Nucleotidyltransferase</keyword>
<keyword evidence="5" id="KW-0808">Transferase</keyword>
<evidence type="ECO:0000256" key="9">
    <source>
        <dbReference type="ARBA" id="ARBA00022840"/>
    </source>
</evidence>
<comment type="catalytic activity">
    <reaction evidence="12">
        <text>FMN + ATP + H(+) = FAD + diphosphate</text>
        <dbReference type="Rhea" id="RHEA:17237"/>
        <dbReference type="ChEBI" id="CHEBI:15378"/>
        <dbReference type="ChEBI" id="CHEBI:30616"/>
        <dbReference type="ChEBI" id="CHEBI:33019"/>
        <dbReference type="ChEBI" id="CHEBI:57692"/>
        <dbReference type="ChEBI" id="CHEBI:58210"/>
        <dbReference type="EC" id="2.7.7.2"/>
    </reaction>
</comment>
<evidence type="ECO:0000256" key="6">
    <source>
        <dbReference type="ARBA" id="ARBA00022695"/>
    </source>
</evidence>
<organism evidence="14 15">
    <name type="scientific">Wickerhamomyces anomalus (strain ATCC 58044 / CBS 1984 / NCYC 433 / NRRL Y-366-8)</name>
    <name type="common">Yeast</name>
    <name type="synonym">Hansenula anomala</name>
    <dbReference type="NCBI Taxonomy" id="683960"/>
    <lineage>
        <taxon>Eukaryota</taxon>
        <taxon>Fungi</taxon>
        <taxon>Dikarya</taxon>
        <taxon>Ascomycota</taxon>
        <taxon>Saccharomycotina</taxon>
        <taxon>Saccharomycetes</taxon>
        <taxon>Phaffomycetales</taxon>
        <taxon>Wickerhamomycetaceae</taxon>
        <taxon>Wickerhamomyces</taxon>
    </lineage>
</organism>
<keyword evidence="7" id="KW-0547">Nucleotide-binding</keyword>
<comment type="pathway">
    <text evidence="1">Cofactor biosynthesis; FAD biosynthesis; FAD from FMN: step 1/1.</text>
</comment>
<dbReference type="FunFam" id="3.40.50.620:FF:000187">
    <property type="entry name" value="Probable FAD synthetase"/>
    <property type="match status" value="1"/>
</dbReference>
<evidence type="ECO:0000256" key="8">
    <source>
        <dbReference type="ARBA" id="ARBA00022827"/>
    </source>
</evidence>
<evidence type="ECO:0000313" key="14">
    <source>
        <dbReference type="EMBL" id="ODQ58101.1"/>
    </source>
</evidence>
<dbReference type="STRING" id="683960.A0A1E3NY26"/>
<dbReference type="Gene3D" id="3.40.50.620">
    <property type="entry name" value="HUPs"/>
    <property type="match status" value="1"/>
</dbReference>
<evidence type="ECO:0000256" key="4">
    <source>
        <dbReference type="ARBA" id="ARBA00022643"/>
    </source>
</evidence>
<dbReference type="Pfam" id="PF01507">
    <property type="entry name" value="PAPS_reduct"/>
    <property type="match status" value="1"/>
</dbReference>
<dbReference type="GO" id="GO:0005524">
    <property type="term" value="F:ATP binding"/>
    <property type="evidence" value="ECO:0007669"/>
    <property type="project" value="UniProtKB-KW"/>
</dbReference>
<dbReference type="GO" id="GO:0003919">
    <property type="term" value="F:FMN adenylyltransferase activity"/>
    <property type="evidence" value="ECO:0007669"/>
    <property type="project" value="UniProtKB-EC"/>
</dbReference>
<dbReference type="CDD" id="cd23948">
    <property type="entry name" value="FAD_synthase"/>
    <property type="match status" value="1"/>
</dbReference>
<proteinExistence type="predicted"/>
<evidence type="ECO:0000259" key="13">
    <source>
        <dbReference type="Pfam" id="PF01507"/>
    </source>
</evidence>
<dbReference type="InterPro" id="IPR014729">
    <property type="entry name" value="Rossmann-like_a/b/a_fold"/>
</dbReference>
<evidence type="ECO:0000256" key="1">
    <source>
        <dbReference type="ARBA" id="ARBA00004726"/>
    </source>
</evidence>
<dbReference type="GO" id="GO:0005737">
    <property type="term" value="C:cytoplasm"/>
    <property type="evidence" value="ECO:0007669"/>
    <property type="project" value="EnsemblFungi"/>
</dbReference>
<dbReference type="GeneID" id="30199427"/>
<accession>A0A1E3NY26</accession>
<evidence type="ECO:0000256" key="5">
    <source>
        <dbReference type="ARBA" id="ARBA00022679"/>
    </source>
</evidence>
<evidence type="ECO:0000313" key="15">
    <source>
        <dbReference type="Proteomes" id="UP000094112"/>
    </source>
</evidence>
<gene>
    <name evidence="14" type="ORF">WICANDRAFT_34404</name>
</gene>
<keyword evidence="15" id="KW-1185">Reference proteome</keyword>
<dbReference type="OrthoDB" id="270728at2759"/>
<evidence type="ECO:0000256" key="3">
    <source>
        <dbReference type="ARBA" id="ARBA00022630"/>
    </source>
</evidence>
<keyword evidence="4" id="KW-0288">FMN</keyword>
<keyword evidence="9" id="KW-0067">ATP-binding</keyword>
<evidence type="ECO:0000256" key="10">
    <source>
        <dbReference type="ARBA" id="ARBA00031145"/>
    </source>
</evidence>
<dbReference type="InterPro" id="IPR002500">
    <property type="entry name" value="PAPS_reduct_dom"/>
</dbReference>
<dbReference type="RefSeq" id="XP_019037308.1">
    <property type="nucleotide sequence ID" value="XM_019182181.1"/>
</dbReference>
<dbReference type="EMBL" id="KV454212">
    <property type="protein sequence ID" value="ODQ58101.1"/>
    <property type="molecule type" value="Genomic_DNA"/>
</dbReference>
<dbReference type="AlphaFoldDB" id="A0A1E3NY26"/>
<dbReference type="PANTHER" id="PTHR23293:SF9">
    <property type="entry name" value="FAD SYNTHASE"/>
    <property type="match status" value="1"/>
</dbReference>
<evidence type="ECO:0000256" key="2">
    <source>
        <dbReference type="ARBA" id="ARBA00012393"/>
    </source>
</evidence>